<accession>A0A9W8WEV1</accession>
<dbReference type="OrthoDB" id="5064335at2759"/>
<keyword evidence="3" id="KW-1185">Reference proteome</keyword>
<gene>
    <name evidence="2" type="ORF">N0V84_004861</name>
</gene>
<dbReference type="EMBL" id="JAPEUR010000083">
    <property type="protein sequence ID" value="KAJ4322390.1"/>
    <property type="molecule type" value="Genomic_DNA"/>
</dbReference>
<feature type="compositionally biased region" description="Acidic residues" evidence="1">
    <location>
        <begin position="148"/>
        <end position="164"/>
    </location>
</feature>
<organism evidence="2 3">
    <name type="scientific">Fusarium piperis</name>
    <dbReference type="NCBI Taxonomy" id="1435070"/>
    <lineage>
        <taxon>Eukaryota</taxon>
        <taxon>Fungi</taxon>
        <taxon>Dikarya</taxon>
        <taxon>Ascomycota</taxon>
        <taxon>Pezizomycotina</taxon>
        <taxon>Sordariomycetes</taxon>
        <taxon>Hypocreomycetidae</taxon>
        <taxon>Hypocreales</taxon>
        <taxon>Nectriaceae</taxon>
        <taxon>Fusarium</taxon>
        <taxon>Fusarium solani species complex</taxon>
    </lineage>
</organism>
<evidence type="ECO:0000313" key="2">
    <source>
        <dbReference type="EMBL" id="KAJ4322390.1"/>
    </source>
</evidence>
<comment type="caution">
    <text evidence="2">The sequence shown here is derived from an EMBL/GenBank/DDBJ whole genome shotgun (WGS) entry which is preliminary data.</text>
</comment>
<sequence length="337" mass="37790">MSRANLSGQDLESTPRTNRHGRRNTVDNPFLADSMLFAPSLSQDSQETGTSRLRRWTEEHHASNRALPRNLEPLGQGMEDVALDDDEADDEADGDWDMVLDDLAVEAPEARSQGSSTVARIRGYLWPIDEVEDEDRPQGQSDQGPLVFDDDDMVSLDGEDEEEDRPDRRDPAWDYNVPFGPRVQYDYTFEQLYPRTATVLDFAQTLPGMQRLTVARDVVAAWTPAVQNTIVRTYNDVAPRAVYTARRTQEALVLSAQVGSHFAAEAWRAGQNAAQRVQESWRAAQPAARMLRDGRLMRLLVEGDVVRTVLQDAAMAGISAIPPYDLILRPNGGRRRL</sequence>
<feature type="compositionally biased region" description="Polar residues" evidence="1">
    <location>
        <begin position="40"/>
        <end position="51"/>
    </location>
</feature>
<dbReference type="AlphaFoldDB" id="A0A9W8WEV1"/>
<proteinExistence type="predicted"/>
<feature type="compositionally biased region" description="Polar residues" evidence="1">
    <location>
        <begin position="1"/>
        <end position="16"/>
    </location>
</feature>
<feature type="region of interest" description="Disordered" evidence="1">
    <location>
        <begin position="129"/>
        <end position="173"/>
    </location>
</feature>
<evidence type="ECO:0000313" key="3">
    <source>
        <dbReference type="Proteomes" id="UP001140502"/>
    </source>
</evidence>
<protein>
    <submittedName>
        <fullName evidence="2">Uncharacterized protein</fullName>
    </submittedName>
</protein>
<name>A0A9W8WEV1_9HYPO</name>
<feature type="region of interest" description="Disordered" evidence="1">
    <location>
        <begin position="1"/>
        <end position="75"/>
    </location>
</feature>
<reference evidence="2" key="1">
    <citation type="submission" date="2022-10" db="EMBL/GenBank/DDBJ databases">
        <title>Tapping the CABI collections for fungal endophytes: first genome assemblies for Collariella, Neodidymelliopsis, Ascochyta clinopodiicola, Didymella pomorum, Didymosphaeria variabile, Neocosmospora piperis and Neocucurbitaria cava.</title>
        <authorList>
            <person name="Hill R."/>
        </authorList>
    </citation>
    <scope>NUCLEOTIDE SEQUENCE</scope>
    <source>
        <strain evidence="2">IMI 366586</strain>
    </source>
</reference>
<dbReference type="Proteomes" id="UP001140502">
    <property type="component" value="Unassembled WGS sequence"/>
</dbReference>
<evidence type="ECO:0000256" key="1">
    <source>
        <dbReference type="SAM" id="MobiDB-lite"/>
    </source>
</evidence>